<dbReference type="PROSITE" id="PS50943">
    <property type="entry name" value="HTH_CROC1"/>
    <property type="match status" value="1"/>
</dbReference>
<evidence type="ECO:0000259" key="2">
    <source>
        <dbReference type="PROSITE" id="PS50943"/>
    </source>
</evidence>
<dbReference type="Gene3D" id="1.10.260.40">
    <property type="entry name" value="lambda repressor-like DNA-binding domains"/>
    <property type="match status" value="1"/>
</dbReference>
<dbReference type="InterPro" id="IPR010982">
    <property type="entry name" value="Lambda_DNA-bd_dom_sf"/>
</dbReference>
<dbReference type="EMBL" id="FNSO01000004">
    <property type="protein sequence ID" value="SED32157.1"/>
    <property type="molecule type" value="Genomic_DNA"/>
</dbReference>
<dbReference type="AlphaFoldDB" id="A0A1H4ZQ86"/>
<dbReference type="InterPro" id="IPR001387">
    <property type="entry name" value="Cro/C1-type_HTH"/>
</dbReference>
<dbReference type="SUPFAM" id="SSF47413">
    <property type="entry name" value="lambda repressor-like DNA-binding domains"/>
    <property type="match status" value="1"/>
</dbReference>
<reference evidence="4" key="1">
    <citation type="submission" date="2016-10" db="EMBL/GenBank/DDBJ databases">
        <authorList>
            <person name="Varghese N."/>
            <person name="Submissions S."/>
        </authorList>
    </citation>
    <scope>NUCLEOTIDE SEQUENCE [LARGE SCALE GENOMIC DNA]</scope>
    <source>
        <strain evidence="4">DSM 44544</strain>
    </source>
</reference>
<feature type="coiled-coil region" evidence="1">
    <location>
        <begin position="85"/>
        <end position="112"/>
    </location>
</feature>
<evidence type="ECO:0000313" key="3">
    <source>
        <dbReference type="EMBL" id="SED32157.1"/>
    </source>
</evidence>
<keyword evidence="4" id="KW-1185">Reference proteome</keyword>
<dbReference type="RefSeq" id="WP_091316277.1">
    <property type="nucleotide sequence ID" value="NZ_FNSO01000004.1"/>
</dbReference>
<dbReference type="STRING" id="208445.SAMN04489727_7396"/>
<dbReference type="OrthoDB" id="3658635at2"/>
<accession>A0A1H4ZQ86</accession>
<feature type="domain" description="HTH cro/C1-type" evidence="2">
    <location>
        <begin position="12"/>
        <end position="46"/>
    </location>
</feature>
<dbReference type="SMART" id="SM00530">
    <property type="entry name" value="HTH_XRE"/>
    <property type="match status" value="1"/>
</dbReference>
<dbReference type="CDD" id="cd00093">
    <property type="entry name" value="HTH_XRE"/>
    <property type="match status" value="1"/>
</dbReference>
<gene>
    <name evidence="3" type="ORF">SAMN04489727_7396</name>
</gene>
<evidence type="ECO:0000256" key="1">
    <source>
        <dbReference type="SAM" id="Coils"/>
    </source>
</evidence>
<evidence type="ECO:0000313" key="4">
    <source>
        <dbReference type="Proteomes" id="UP000199622"/>
    </source>
</evidence>
<name>A0A1H4ZQ86_9PSEU</name>
<proteinExistence type="predicted"/>
<dbReference type="Proteomes" id="UP000199622">
    <property type="component" value="Unassembled WGS sequence"/>
</dbReference>
<protein>
    <submittedName>
        <fullName evidence="3">Transcriptional regulator, contains XRE-family HTH domain</fullName>
    </submittedName>
</protein>
<organism evidence="3 4">
    <name type="scientific">Amycolatopsis tolypomycina</name>
    <dbReference type="NCBI Taxonomy" id="208445"/>
    <lineage>
        <taxon>Bacteria</taxon>
        <taxon>Bacillati</taxon>
        <taxon>Actinomycetota</taxon>
        <taxon>Actinomycetes</taxon>
        <taxon>Pseudonocardiales</taxon>
        <taxon>Pseudonocardiaceae</taxon>
        <taxon>Amycolatopsis</taxon>
    </lineage>
</organism>
<sequence>MSQPRPALASRLRELRKEHWPDVEITQKQLATAFELSTGLLSSWENTGRPVTPPPARLDTYATFFATHRSVEGQEFQVLSVDELDDEERARREELLRELNELRDKTDEGAAQPEFVGDNLWRFPENQDIVIVCARLPQDLAHQKYSNPLNPDYVQMYTYADPDALLELYGHVRACNPASRVTYRTTDQQTPLTADEYTEHLVLLGGVDWNPLTKELFDLVNLPVKQVERDDDAGQHGGFEVQTGDRTELFRAELGPDDRLLSDVAHFYHGISPFNRLRTVTVCNGMYGRGTLGAVRALTDVRFRDRNQAYLNRRFGDEESFSIITRVRVFNNQGLTPDWSLAENRLHEWPEKSTT</sequence>
<keyword evidence="1" id="KW-0175">Coiled coil</keyword>
<dbReference type="GO" id="GO:0003677">
    <property type="term" value="F:DNA binding"/>
    <property type="evidence" value="ECO:0007669"/>
    <property type="project" value="InterPro"/>
</dbReference>